<proteinExistence type="predicted"/>
<keyword evidence="3" id="KW-1185">Reference proteome</keyword>
<evidence type="ECO:0000313" key="3">
    <source>
        <dbReference type="Proteomes" id="UP000765509"/>
    </source>
</evidence>
<gene>
    <name evidence="2" type="ORF">O181_040497</name>
</gene>
<sequence>MSDSMINMKILIKCGGEIEHDIKCRCVKPCSKEDYINAMEDIITRTRIGKTWTRVPMESKMGSKTSREDKRPERPVLKFHKCGSTSNLANTCTKKTKINEVQVIGEFQCTEEKEESDIDSAVSEDKPVEDYPIKKITALFEVTEVYTHLPQYS</sequence>
<feature type="compositionally biased region" description="Basic and acidic residues" evidence="1">
    <location>
        <begin position="65"/>
        <end position="74"/>
    </location>
</feature>
<dbReference type="OrthoDB" id="3644300at2759"/>
<feature type="region of interest" description="Disordered" evidence="1">
    <location>
        <begin position="55"/>
        <end position="74"/>
    </location>
</feature>
<evidence type="ECO:0000256" key="1">
    <source>
        <dbReference type="SAM" id="MobiDB-lite"/>
    </source>
</evidence>
<protein>
    <submittedName>
        <fullName evidence="2">Uncharacterized protein</fullName>
    </submittedName>
</protein>
<dbReference type="AlphaFoldDB" id="A0A9Q3DEX8"/>
<dbReference type="Proteomes" id="UP000765509">
    <property type="component" value="Unassembled WGS sequence"/>
</dbReference>
<evidence type="ECO:0000313" key="2">
    <source>
        <dbReference type="EMBL" id="MBW0500782.1"/>
    </source>
</evidence>
<name>A0A9Q3DEX8_9BASI</name>
<accession>A0A9Q3DEX8</accession>
<dbReference type="EMBL" id="AVOT02015992">
    <property type="protein sequence ID" value="MBW0500782.1"/>
    <property type="molecule type" value="Genomic_DNA"/>
</dbReference>
<organism evidence="2 3">
    <name type="scientific">Austropuccinia psidii MF-1</name>
    <dbReference type="NCBI Taxonomy" id="1389203"/>
    <lineage>
        <taxon>Eukaryota</taxon>
        <taxon>Fungi</taxon>
        <taxon>Dikarya</taxon>
        <taxon>Basidiomycota</taxon>
        <taxon>Pucciniomycotina</taxon>
        <taxon>Pucciniomycetes</taxon>
        <taxon>Pucciniales</taxon>
        <taxon>Sphaerophragmiaceae</taxon>
        <taxon>Austropuccinia</taxon>
    </lineage>
</organism>
<reference evidence="2" key="1">
    <citation type="submission" date="2021-03" db="EMBL/GenBank/DDBJ databases">
        <title>Draft genome sequence of rust myrtle Austropuccinia psidii MF-1, a brazilian biotype.</title>
        <authorList>
            <person name="Quecine M.C."/>
            <person name="Pachon D.M.R."/>
            <person name="Bonatelli M.L."/>
            <person name="Correr F.H."/>
            <person name="Franceschini L.M."/>
            <person name="Leite T.F."/>
            <person name="Margarido G.R.A."/>
            <person name="Almeida C.A."/>
            <person name="Ferrarezi J.A."/>
            <person name="Labate C.A."/>
        </authorList>
    </citation>
    <scope>NUCLEOTIDE SEQUENCE</scope>
    <source>
        <strain evidence="2">MF-1</strain>
    </source>
</reference>
<comment type="caution">
    <text evidence="2">The sequence shown here is derived from an EMBL/GenBank/DDBJ whole genome shotgun (WGS) entry which is preliminary data.</text>
</comment>